<keyword evidence="3 7" id="KW-0812">Transmembrane</keyword>
<evidence type="ECO:0000256" key="6">
    <source>
        <dbReference type="PIRSR" id="PIRSR604254-1"/>
    </source>
</evidence>
<evidence type="ECO:0000256" key="3">
    <source>
        <dbReference type="ARBA" id="ARBA00022692"/>
    </source>
</evidence>
<dbReference type="GO" id="GO:0046872">
    <property type="term" value="F:metal ion binding"/>
    <property type="evidence" value="ECO:0007669"/>
    <property type="project" value="UniProtKB-KW"/>
</dbReference>
<evidence type="ECO:0000256" key="2">
    <source>
        <dbReference type="ARBA" id="ARBA00007018"/>
    </source>
</evidence>
<dbReference type="AlphaFoldDB" id="W3WSY0"/>
<name>W3WSY0_PESFW</name>
<gene>
    <name evidence="8" type="ORF">PFICI_10857</name>
</gene>
<dbReference type="GeneID" id="19275870"/>
<evidence type="ECO:0000313" key="9">
    <source>
        <dbReference type="Proteomes" id="UP000030651"/>
    </source>
</evidence>
<dbReference type="RefSeq" id="XP_007837629.1">
    <property type="nucleotide sequence ID" value="XM_007839438.1"/>
</dbReference>
<dbReference type="GO" id="GO:0038023">
    <property type="term" value="F:signaling receptor activity"/>
    <property type="evidence" value="ECO:0007669"/>
    <property type="project" value="TreeGrafter"/>
</dbReference>
<feature type="transmembrane region" description="Helical" evidence="7">
    <location>
        <begin position="78"/>
        <end position="100"/>
    </location>
</feature>
<dbReference type="Pfam" id="PF03006">
    <property type="entry name" value="HlyIII"/>
    <property type="match status" value="1"/>
</dbReference>
<dbReference type="Proteomes" id="UP000030651">
    <property type="component" value="Unassembled WGS sequence"/>
</dbReference>
<dbReference type="InParanoid" id="W3WSY0"/>
<sequence length="319" mass="36218">MSGPAVELKQRRVPEVDMSTTNNHTVQQEAKGRTVTCKEISEWQWDNKFILSGYRPEKGDYWDIFVSLTFVHNETCNIYTHLIGALVLPVIATATMRYLGEPQFLNVIAMDYNMFGFFFWCAEICLILSTLFHLMQSHSHRVEQFWHGMDMLGIIICIVGTFCSGINYIFYCEEPLQYLHWGINLTFGTTCGVLISNPELKTPRWRRVKVGAFFAFGASSFIPLLHGAQRYGLEYMLKYAGMKGYLGEIAFYGSGVMLYAFRIPERFAPGKFDLLCSSHQLFHVAILGGMCSHLAGLLQGFTASHTLDVCEMKGIDRAN</sequence>
<dbReference type="KEGG" id="pfy:PFICI_10857"/>
<organism evidence="8 9">
    <name type="scientific">Pestalotiopsis fici (strain W106-1 / CGMCC3.15140)</name>
    <dbReference type="NCBI Taxonomy" id="1229662"/>
    <lineage>
        <taxon>Eukaryota</taxon>
        <taxon>Fungi</taxon>
        <taxon>Dikarya</taxon>
        <taxon>Ascomycota</taxon>
        <taxon>Pezizomycotina</taxon>
        <taxon>Sordariomycetes</taxon>
        <taxon>Xylariomycetidae</taxon>
        <taxon>Amphisphaeriales</taxon>
        <taxon>Sporocadaceae</taxon>
        <taxon>Pestalotiopsis</taxon>
    </lineage>
</organism>
<feature type="transmembrane region" description="Helical" evidence="7">
    <location>
        <begin position="152"/>
        <end position="171"/>
    </location>
</feature>
<comment type="similarity">
    <text evidence="2">Belongs to the ADIPOR family.</text>
</comment>
<dbReference type="OrthoDB" id="529367at2759"/>
<keyword evidence="6" id="KW-0862">Zinc</keyword>
<accession>W3WSY0</accession>
<feature type="transmembrane region" description="Helical" evidence="7">
    <location>
        <begin position="245"/>
        <end position="261"/>
    </location>
</feature>
<dbReference type="PANTHER" id="PTHR20855">
    <property type="entry name" value="ADIPOR/PROGESTIN RECEPTOR-RELATED"/>
    <property type="match status" value="1"/>
</dbReference>
<feature type="binding site" evidence="6">
    <location>
        <position position="279"/>
    </location>
    <ligand>
        <name>Zn(2+)</name>
        <dbReference type="ChEBI" id="CHEBI:29105"/>
    </ligand>
</feature>
<feature type="binding site" evidence="6">
    <location>
        <position position="133"/>
    </location>
    <ligand>
        <name>Zn(2+)</name>
        <dbReference type="ChEBI" id="CHEBI:29105"/>
    </ligand>
</feature>
<evidence type="ECO:0000256" key="4">
    <source>
        <dbReference type="ARBA" id="ARBA00022989"/>
    </source>
</evidence>
<proteinExistence type="inferred from homology"/>
<feature type="transmembrane region" description="Helical" evidence="7">
    <location>
        <begin position="208"/>
        <end position="225"/>
    </location>
</feature>
<dbReference type="OMA" id="MLQYSGM"/>
<reference evidence="9" key="1">
    <citation type="journal article" date="2015" name="BMC Genomics">
        <title>Genomic and transcriptomic analysis of the endophytic fungus Pestalotiopsis fici reveals its lifestyle and high potential for synthesis of natural products.</title>
        <authorList>
            <person name="Wang X."/>
            <person name="Zhang X."/>
            <person name="Liu L."/>
            <person name="Xiang M."/>
            <person name="Wang W."/>
            <person name="Sun X."/>
            <person name="Che Y."/>
            <person name="Guo L."/>
            <person name="Liu G."/>
            <person name="Guo L."/>
            <person name="Wang C."/>
            <person name="Yin W.B."/>
            <person name="Stadler M."/>
            <person name="Zhang X."/>
            <person name="Liu X."/>
        </authorList>
    </citation>
    <scope>NUCLEOTIDE SEQUENCE [LARGE SCALE GENOMIC DNA]</scope>
    <source>
        <strain evidence="9">W106-1 / CGMCC3.15140</strain>
    </source>
</reference>
<feature type="binding site" evidence="6">
    <location>
        <position position="283"/>
    </location>
    <ligand>
        <name>Zn(2+)</name>
        <dbReference type="ChEBI" id="CHEBI:29105"/>
    </ligand>
</feature>
<dbReference type="EMBL" id="KI912116">
    <property type="protein sequence ID" value="ETS76983.1"/>
    <property type="molecule type" value="Genomic_DNA"/>
</dbReference>
<dbReference type="PANTHER" id="PTHR20855:SF52">
    <property type="entry name" value="ADIPONECTIN RECEPTOR PROTEIN"/>
    <property type="match status" value="1"/>
</dbReference>
<dbReference type="GO" id="GO:0006882">
    <property type="term" value="P:intracellular zinc ion homeostasis"/>
    <property type="evidence" value="ECO:0007669"/>
    <property type="project" value="TreeGrafter"/>
</dbReference>
<keyword evidence="6" id="KW-0479">Metal-binding</keyword>
<dbReference type="InterPro" id="IPR004254">
    <property type="entry name" value="AdipoR/HlyIII-related"/>
</dbReference>
<dbReference type="GO" id="GO:0016020">
    <property type="term" value="C:membrane"/>
    <property type="evidence" value="ECO:0007669"/>
    <property type="project" value="UniProtKB-SubCell"/>
</dbReference>
<evidence type="ECO:0000256" key="5">
    <source>
        <dbReference type="ARBA" id="ARBA00023136"/>
    </source>
</evidence>
<dbReference type="eggNOG" id="KOG0748">
    <property type="taxonomic scope" value="Eukaryota"/>
</dbReference>
<keyword evidence="9" id="KW-1185">Reference proteome</keyword>
<evidence type="ECO:0000256" key="7">
    <source>
        <dbReference type="SAM" id="Phobius"/>
    </source>
</evidence>
<evidence type="ECO:0000256" key="1">
    <source>
        <dbReference type="ARBA" id="ARBA00004141"/>
    </source>
</evidence>
<protein>
    <submittedName>
        <fullName evidence="8">Uncharacterized protein</fullName>
    </submittedName>
</protein>
<evidence type="ECO:0000313" key="8">
    <source>
        <dbReference type="EMBL" id="ETS76983.1"/>
    </source>
</evidence>
<keyword evidence="5 7" id="KW-0472">Membrane</keyword>
<keyword evidence="4 7" id="KW-1133">Transmembrane helix</keyword>
<feature type="transmembrane region" description="Helical" evidence="7">
    <location>
        <begin position="112"/>
        <end position="132"/>
    </location>
</feature>
<dbReference type="HOGENOM" id="CLU_023075_2_2_1"/>
<comment type="subcellular location">
    <subcellularLocation>
        <location evidence="1">Membrane</location>
        <topology evidence="1">Multi-pass membrane protein</topology>
    </subcellularLocation>
</comment>